<dbReference type="InterPro" id="IPR053214">
    <property type="entry name" value="LysM12-like"/>
</dbReference>
<dbReference type="SUPFAM" id="SSF51445">
    <property type="entry name" value="(Trans)glycosidases"/>
    <property type="match status" value="1"/>
</dbReference>
<name>A0A9W8ECV9_9FUNG</name>
<dbReference type="PROSITE" id="PS51910">
    <property type="entry name" value="GH18_2"/>
    <property type="match status" value="1"/>
</dbReference>
<keyword evidence="6 8" id="KW-0326">Glycosidase</keyword>
<keyword evidence="4" id="KW-0146">Chitin degradation</keyword>
<dbReference type="InterPro" id="IPR001223">
    <property type="entry name" value="Glyco_hydro18_cat"/>
</dbReference>
<organism evidence="11 12">
    <name type="scientific">Coemansia thaxteri</name>
    <dbReference type="NCBI Taxonomy" id="2663907"/>
    <lineage>
        <taxon>Eukaryota</taxon>
        <taxon>Fungi</taxon>
        <taxon>Fungi incertae sedis</taxon>
        <taxon>Zoopagomycota</taxon>
        <taxon>Kickxellomycotina</taxon>
        <taxon>Kickxellomycetes</taxon>
        <taxon>Kickxellales</taxon>
        <taxon>Kickxellaceae</taxon>
        <taxon>Coemansia</taxon>
    </lineage>
</organism>
<comment type="caution">
    <text evidence="11">The sequence shown here is derived from an EMBL/GenBank/DDBJ whole genome shotgun (WGS) entry which is preliminary data.</text>
</comment>
<protein>
    <recommendedName>
        <fullName evidence="10">GH18 domain-containing protein</fullName>
    </recommendedName>
</protein>
<feature type="domain" description="GH18" evidence="10">
    <location>
        <begin position="1"/>
        <end position="115"/>
    </location>
</feature>
<dbReference type="PANTHER" id="PTHR47700">
    <property type="entry name" value="V CHITINASE, PUTATIVE (AFU_ORTHOLOGUE AFUA_6G13720)-RELATED"/>
    <property type="match status" value="1"/>
</dbReference>
<evidence type="ECO:0000256" key="5">
    <source>
        <dbReference type="ARBA" id="ARBA00023277"/>
    </source>
</evidence>
<dbReference type="GO" id="GO:0006032">
    <property type="term" value="P:chitin catabolic process"/>
    <property type="evidence" value="ECO:0007669"/>
    <property type="project" value="UniProtKB-KW"/>
</dbReference>
<keyword evidence="5" id="KW-0119">Carbohydrate metabolism</keyword>
<evidence type="ECO:0000256" key="1">
    <source>
        <dbReference type="ARBA" id="ARBA00000822"/>
    </source>
</evidence>
<dbReference type="InterPro" id="IPR001579">
    <property type="entry name" value="Glyco_hydro_18_chit_AS"/>
</dbReference>
<accession>A0A9W8ECV9</accession>
<comment type="catalytic activity">
    <reaction evidence="1">
        <text>Random endo-hydrolysis of N-acetyl-beta-D-glucosaminide (1-&gt;4)-beta-linkages in chitin and chitodextrins.</text>
        <dbReference type="EC" id="3.2.1.14"/>
    </reaction>
</comment>
<dbReference type="EMBL" id="JANBQF010000750">
    <property type="protein sequence ID" value="KAJ1999253.1"/>
    <property type="molecule type" value="Genomic_DNA"/>
</dbReference>
<evidence type="ECO:0000256" key="7">
    <source>
        <dbReference type="ARBA" id="ARBA00023326"/>
    </source>
</evidence>
<dbReference type="GO" id="GO:0008843">
    <property type="term" value="F:endochitinase activity"/>
    <property type="evidence" value="ECO:0007669"/>
    <property type="project" value="UniProtKB-EC"/>
</dbReference>
<dbReference type="Pfam" id="PF00704">
    <property type="entry name" value="Glyco_hydro_18"/>
    <property type="match status" value="1"/>
</dbReference>
<evidence type="ECO:0000256" key="4">
    <source>
        <dbReference type="ARBA" id="ARBA00023024"/>
    </source>
</evidence>
<evidence type="ECO:0000256" key="9">
    <source>
        <dbReference type="RuleBase" id="RU004453"/>
    </source>
</evidence>
<keyword evidence="2" id="KW-0147">Chitin-binding</keyword>
<evidence type="ECO:0000313" key="12">
    <source>
        <dbReference type="Proteomes" id="UP001150907"/>
    </source>
</evidence>
<evidence type="ECO:0000256" key="6">
    <source>
        <dbReference type="ARBA" id="ARBA00023295"/>
    </source>
</evidence>
<comment type="similarity">
    <text evidence="9">Belongs to the glycosyl hydrolase 18 family.</text>
</comment>
<gene>
    <name evidence="11" type="ORF">H4R26_005144</name>
</gene>
<evidence type="ECO:0000256" key="3">
    <source>
        <dbReference type="ARBA" id="ARBA00022801"/>
    </source>
</evidence>
<keyword evidence="3 8" id="KW-0378">Hydrolase</keyword>
<keyword evidence="12" id="KW-1185">Reference proteome</keyword>
<feature type="non-terminal residue" evidence="11">
    <location>
        <position position="115"/>
    </location>
</feature>
<dbReference type="Gene3D" id="3.20.20.80">
    <property type="entry name" value="Glycosidases"/>
    <property type="match status" value="1"/>
</dbReference>
<dbReference type="Proteomes" id="UP001150907">
    <property type="component" value="Unassembled WGS sequence"/>
</dbReference>
<dbReference type="AlphaFoldDB" id="A0A9W8ECV9"/>
<dbReference type="OrthoDB" id="73875at2759"/>
<keyword evidence="7" id="KW-0624">Polysaccharide degradation</keyword>
<reference evidence="11" key="1">
    <citation type="submission" date="2022-07" db="EMBL/GenBank/DDBJ databases">
        <title>Phylogenomic reconstructions and comparative analyses of Kickxellomycotina fungi.</title>
        <authorList>
            <person name="Reynolds N.K."/>
            <person name="Stajich J.E."/>
            <person name="Barry K."/>
            <person name="Grigoriev I.V."/>
            <person name="Crous P."/>
            <person name="Smith M.E."/>
        </authorList>
    </citation>
    <scope>NUCLEOTIDE SEQUENCE</scope>
    <source>
        <strain evidence="11">IMI 214461</strain>
    </source>
</reference>
<dbReference type="InterPro" id="IPR017853">
    <property type="entry name" value="GH"/>
</dbReference>
<sequence length="115" mass="12963">NYGLDYSNTGSDFTDFLTMSGPKKIISIGGWGYSTEQYTWPRFSETFSNSKNRAAFISNLVDVTKRYHIDGFDFDWEYPGAPDIPITNGTGLVPHNSSEGEMYLTFIKELRSALP</sequence>
<evidence type="ECO:0000256" key="2">
    <source>
        <dbReference type="ARBA" id="ARBA00022669"/>
    </source>
</evidence>
<evidence type="ECO:0000256" key="8">
    <source>
        <dbReference type="RuleBase" id="RU000489"/>
    </source>
</evidence>
<feature type="non-terminal residue" evidence="11">
    <location>
        <position position="1"/>
    </location>
</feature>
<dbReference type="PANTHER" id="PTHR47700:SF2">
    <property type="entry name" value="CHITINASE"/>
    <property type="match status" value="1"/>
</dbReference>
<dbReference type="PROSITE" id="PS01095">
    <property type="entry name" value="GH18_1"/>
    <property type="match status" value="1"/>
</dbReference>
<proteinExistence type="inferred from homology"/>
<evidence type="ECO:0000313" key="11">
    <source>
        <dbReference type="EMBL" id="KAJ1999253.1"/>
    </source>
</evidence>
<evidence type="ECO:0000259" key="10">
    <source>
        <dbReference type="PROSITE" id="PS51910"/>
    </source>
</evidence>
<dbReference type="GO" id="GO:0000272">
    <property type="term" value="P:polysaccharide catabolic process"/>
    <property type="evidence" value="ECO:0007669"/>
    <property type="project" value="UniProtKB-KW"/>
</dbReference>